<dbReference type="InterPro" id="IPR040673">
    <property type="entry name" value="CCDC81_HU_dom_2"/>
</dbReference>
<protein>
    <submittedName>
        <fullName evidence="2">CCD81 protein</fullName>
    </submittedName>
</protein>
<organism evidence="2 3">
    <name type="scientific">Heliornis fulica</name>
    <name type="common">sungrebe</name>
    <dbReference type="NCBI Taxonomy" id="54369"/>
    <lineage>
        <taxon>Eukaryota</taxon>
        <taxon>Metazoa</taxon>
        <taxon>Chordata</taxon>
        <taxon>Craniata</taxon>
        <taxon>Vertebrata</taxon>
        <taxon>Euteleostomi</taxon>
        <taxon>Archelosauria</taxon>
        <taxon>Archosauria</taxon>
        <taxon>Dinosauria</taxon>
        <taxon>Saurischia</taxon>
        <taxon>Theropoda</taxon>
        <taxon>Coelurosauria</taxon>
        <taxon>Aves</taxon>
        <taxon>Neognathae</taxon>
        <taxon>Neoaves</taxon>
        <taxon>Gruiformes</taxon>
        <taxon>Heliornithidae</taxon>
        <taxon>Heliornis</taxon>
    </lineage>
</organism>
<gene>
    <name evidence="2" type="primary">Ccdc81_1</name>
    <name evidence="2" type="ORF">HELFUL_R09993</name>
</gene>
<feature type="non-terminal residue" evidence="2">
    <location>
        <position position="1"/>
    </location>
</feature>
<feature type="non-terminal residue" evidence="2">
    <location>
        <position position="131"/>
    </location>
</feature>
<dbReference type="OrthoDB" id="125906at2759"/>
<dbReference type="InterPro" id="IPR026295">
    <property type="entry name" value="CCD81"/>
</dbReference>
<dbReference type="PANTHER" id="PTHR14362:SF2">
    <property type="entry name" value="COILED-COIL DOMAIN-CONTAINING PROTEIN 81"/>
    <property type="match status" value="1"/>
</dbReference>
<proteinExistence type="predicted"/>
<name>A0A7L2ACD3_9GRUI</name>
<evidence type="ECO:0000259" key="1">
    <source>
        <dbReference type="Pfam" id="PF18289"/>
    </source>
</evidence>
<evidence type="ECO:0000313" key="2">
    <source>
        <dbReference type="EMBL" id="NXP44797.1"/>
    </source>
</evidence>
<dbReference type="PANTHER" id="PTHR14362">
    <property type="entry name" value="COILED-COIL DOMAIN-CONTAINING PROTEIN 81"/>
    <property type="match status" value="1"/>
</dbReference>
<dbReference type="Proteomes" id="UP000590868">
    <property type="component" value="Unassembled WGS sequence"/>
</dbReference>
<reference evidence="2 3" key="1">
    <citation type="submission" date="2019-09" db="EMBL/GenBank/DDBJ databases">
        <title>Bird 10,000 Genomes (B10K) Project - Family phase.</title>
        <authorList>
            <person name="Zhang G."/>
        </authorList>
    </citation>
    <scope>NUCLEOTIDE SEQUENCE [LARGE SCALE GENOMIC DNA]</scope>
    <source>
        <strain evidence="2">B10K-DU-001-55</strain>
        <tissue evidence="2">Muscle</tissue>
    </source>
</reference>
<comment type="caution">
    <text evidence="2">The sequence shown here is derived from an EMBL/GenBank/DDBJ whole genome shotgun (WGS) entry which is preliminary data.</text>
</comment>
<sequence length="131" mass="14217">GNKVLEPVKYGKVAAAASVSLRKVEACMQGTVSLLSHCLGKGKNIAFVLKDVGVLLIENRKVQMKFYHTFLEKMLGKENLAKALKLPQMLKVVLSPVGTLTTETTPGCLLLFPEFELQSVAKPPARVLPKA</sequence>
<accession>A0A7L2ACD3</accession>
<dbReference type="AlphaFoldDB" id="A0A7L2ACD3"/>
<evidence type="ECO:0000313" key="3">
    <source>
        <dbReference type="Proteomes" id="UP000590868"/>
    </source>
</evidence>
<dbReference type="Pfam" id="PF18289">
    <property type="entry name" value="HU-CCDC81_euk_2"/>
    <property type="match status" value="1"/>
</dbReference>
<feature type="domain" description="CCDC81 HU" evidence="1">
    <location>
        <begin position="5"/>
        <end position="77"/>
    </location>
</feature>
<keyword evidence="3" id="KW-1185">Reference proteome</keyword>
<dbReference type="GO" id="GO:0005815">
    <property type="term" value="C:microtubule organizing center"/>
    <property type="evidence" value="ECO:0007669"/>
    <property type="project" value="TreeGrafter"/>
</dbReference>
<dbReference type="EMBL" id="VXBZ01001481">
    <property type="protein sequence ID" value="NXP44797.1"/>
    <property type="molecule type" value="Genomic_DNA"/>
</dbReference>